<sequence>MVQGFKQSPFSDLQMWITRGDPGHFTADTADEFTHLSTASTPKETKELMMDDRRDHSPAKNGSGNPFLNFAVSVTVLGRSSWGHRLFTDASLQMIECDK</sequence>
<protein>
    <submittedName>
        <fullName evidence="1">Uncharacterized protein</fullName>
    </submittedName>
</protein>
<dbReference type="Proteomes" id="UP000241769">
    <property type="component" value="Unassembled WGS sequence"/>
</dbReference>
<evidence type="ECO:0000313" key="1">
    <source>
        <dbReference type="EMBL" id="PRP77872.1"/>
    </source>
</evidence>
<comment type="caution">
    <text evidence="1">The sequence shown here is derived from an EMBL/GenBank/DDBJ whole genome shotgun (WGS) entry which is preliminary data.</text>
</comment>
<reference evidence="1 2" key="1">
    <citation type="journal article" date="2018" name="Genome Biol. Evol.">
        <title>Multiple Roots of Fruiting Body Formation in Amoebozoa.</title>
        <authorList>
            <person name="Hillmann F."/>
            <person name="Forbes G."/>
            <person name="Novohradska S."/>
            <person name="Ferling I."/>
            <person name="Riege K."/>
            <person name="Groth M."/>
            <person name="Westermann M."/>
            <person name="Marz M."/>
            <person name="Spaller T."/>
            <person name="Winckler T."/>
            <person name="Schaap P."/>
            <person name="Glockner G."/>
        </authorList>
    </citation>
    <scope>NUCLEOTIDE SEQUENCE [LARGE SCALE GENOMIC DNA]</scope>
    <source>
        <strain evidence="1 2">Jena</strain>
    </source>
</reference>
<keyword evidence="2" id="KW-1185">Reference proteome</keyword>
<proteinExistence type="predicted"/>
<dbReference type="InParanoid" id="A0A2P6N1M5"/>
<accession>A0A2P6N1M5</accession>
<dbReference type="AlphaFoldDB" id="A0A2P6N1M5"/>
<name>A0A2P6N1M5_9EUKA</name>
<gene>
    <name evidence="1" type="ORF">PROFUN_08546</name>
</gene>
<organism evidence="1 2">
    <name type="scientific">Planoprotostelium fungivorum</name>
    <dbReference type="NCBI Taxonomy" id="1890364"/>
    <lineage>
        <taxon>Eukaryota</taxon>
        <taxon>Amoebozoa</taxon>
        <taxon>Evosea</taxon>
        <taxon>Variosea</taxon>
        <taxon>Cavosteliida</taxon>
        <taxon>Cavosteliaceae</taxon>
        <taxon>Planoprotostelium</taxon>
    </lineage>
</organism>
<dbReference type="EMBL" id="MDYQ01000251">
    <property type="protein sequence ID" value="PRP77872.1"/>
    <property type="molecule type" value="Genomic_DNA"/>
</dbReference>
<evidence type="ECO:0000313" key="2">
    <source>
        <dbReference type="Proteomes" id="UP000241769"/>
    </source>
</evidence>